<protein>
    <submittedName>
        <fullName evidence="2">Uncharacterized protein</fullName>
    </submittedName>
</protein>
<keyword evidence="3" id="KW-1185">Reference proteome</keyword>
<feature type="chain" id="PRO_5018218728" evidence="1">
    <location>
        <begin position="19"/>
        <end position="171"/>
    </location>
</feature>
<name>A0A3N2Q198_SODAK</name>
<accession>A0A3N2Q198</accession>
<dbReference type="EMBL" id="ML119052">
    <property type="protein sequence ID" value="ROT40534.1"/>
    <property type="molecule type" value="Genomic_DNA"/>
</dbReference>
<reference evidence="2 3" key="1">
    <citation type="journal article" date="2018" name="Mol. Ecol.">
        <title>The obligate alkalophilic soda-lake fungus Sodiomyces alkalinus has shifted to a protein diet.</title>
        <authorList>
            <person name="Grum-Grzhimaylo A.A."/>
            <person name="Falkoski D.L."/>
            <person name="van den Heuvel J."/>
            <person name="Valero-Jimenez C.A."/>
            <person name="Min B."/>
            <person name="Choi I.G."/>
            <person name="Lipzen A."/>
            <person name="Daum C.G."/>
            <person name="Aanen D.K."/>
            <person name="Tsang A."/>
            <person name="Henrissat B."/>
            <person name="Bilanenko E.N."/>
            <person name="de Vries R.P."/>
            <person name="van Kan J.A.L."/>
            <person name="Grigoriev I.V."/>
            <person name="Debets A.J.M."/>
        </authorList>
    </citation>
    <scope>NUCLEOTIDE SEQUENCE [LARGE SCALE GENOMIC DNA]</scope>
    <source>
        <strain evidence="2 3">F11</strain>
    </source>
</reference>
<evidence type="ECO:0000313" key="2">
    <source>
        <dbReference type="EMBL" id="ROT40534.1"/>
    </source>
</evidence>
<evidence type="ECO:0000256" key="1">
    <source>
        <dbReference type="SAM" id="SignalP"/>
    </source>
</evidence>
<dbReference type="GeneID" id="39578135"/>
<keyword evidence="1" id="KW-0732">Signal</keyword>
<proteinExistence type="predicted"/>
<dbReference type="AlphaFoldDB" id="A0A3N2Q198"/>
<dbReference type="OrthoDB" id="4941431at2759"/>
<gene>
    <name evidence="2" type="ORF">SODALDRAFT_321863</name>
</gene>
<dbReference type="RefSeq" id="XP_028468340.1">
    <property type="nucleotide sequence ID" value="XM_028609657.1"/>
</dbReference>
<evidence type="ECO:0000313" key="3">
    <source>
        <dbReference type="Proteomes" id="UP000272025"/>
    </source>
</evidence>
<dbReference type="Proteomes" id="UP000272025">
    <property type="component" value="Unassembled WGS sequence"/>
</dbReference>
<organism evidence="2 3">
    <name type="scientific">Sodiomyces alkalinus (strain CBS 110278 / VKM F-3762 / F11)</name>
    <name type="common">Alkaliphilic filamentous fungus</name>
    <dbReference type="NCBI Taxonomy" id="1314773"/>
    <lineage>
        <taxon>Eukaryota</taxon>
        <taxon>Fungi</taxon>
        <taxon>Dikarya</taxon>
        <taxon>Ascomycota</taxon>
        <taxon>Pezizomycotina</taxon>
        <taxon>Sordariomycetes</taxon>
        <taxon>Hypocreomycetidae</taxon>
        <taxon>Glomerellales</taxon>
        <taxon>Plectosphaerellaceae</taxon>
        <taxon>Sodiomyces</taxon>
    </lineage>
</organism>
<feature type="signal peptide" evidence="1">
    <location>
        <begin position="1"/>
        <end position="18"/>
    </location>
</feature>
<sequence>MKFFTVVLSALAATFVTAAPAAVVEETSATALSTIEARTTFDLSRLNGLQGFQNVDLNYLLRLNQVNLNLFQQLGQAQNLNLLAFSHLFNAQAFDVQSLLQLQQLHTVLAFHQQGLFNNLNLANLHLGGLNLGLIQNVHGINLDQFVDRNVIGRVQLIANQPTHFVVPHRQ</sequence>